<evidence type="ECO:0000313" key="2">
    <source>
        <dbReference type="EMBL" id="ADR33868.1"/>
    </source>
</evidence>
<dbReference type="KEGG" id="sku:Sulku_1205"/>
<feature type="transmembrane region" description="Helical" evidence="1">
    <location>
        <begin position="68"/>
        <end position="87"/>
    </location>
</feature>
<evidence type="ECO:0000313" key="3">
    <source>
        <dbReference type="Proteomes" id="UP000008721"/>
    </source>
</evidence>
<proteinExistence type="predicted"/>
<organism evidence="2 3">
    <name type="scientific">Sulfuricurvum kujiense (strain ATCC BAA-921 / DSM 16994 / JCM 11577 / YK-1)</name>
    <dbReference type="NCBI Taxonomy" id="709032"/>
    <lineage>
        <taxon>Bacteria</taxon>
        <taxon>Pseudomonadati</taxon>
        <taxon>Campylobacterota</taxon>
        <taxon>Epsilonproteobacteria</taxon>
        <taxon>Campylobacterales</taxon>
        <taxon>Sulfurimonadaceae</taxon>
        <taxon>Sulfuricurvum</taxon>
    </lineage>
</organism>
<keyword evidence="1" id="KW-1133">Transmembrane helix</keyword>
<sequence length="91" mass="10179">MVKASSLCIIGVILIVVGIWLYATIYWDNRNAPGFQEKLKNLEEKERKKETLSFGDYLNLRSQSIMKSISKVSIVAGLIVVAIGCILKSVY</sequence>
<accession>E4TX27</accession>
<dbReference type="EMBL" id="CP002355">
    <property type="protein sequence ID" value="ADR33868.1"/>
    <property type="molecule type" value="Genomic_DNA"/>
</dbReference>
<keyword evidence="1" id="KW-0812">Transmembrane</keyword>
<dbReference type="eggNOG" id="ENOG5031AVM">
    <property type="taxonomic scope" value="Bacteria"/>
</dbReference>
<dbReference type="RefSeq" id="WP_013460065.1">
    <property type="nucleotide sequence ID" value="NC_014762.1"/>
</dbReference>
<name>E4TX27_SULKY</name>
<dbReference type="STRING" id="709032.Sulku_1205"/>
<keyword evidence="3" id="KW-1185">Reference proteome</keyword>
<gene>
    <name evidence="2" type="ordered locus">Sulku_1205</name>
</gene>
<dbReference type="HOGENOM" id="CLU_2425854_0_0_7"/>
<evidence type="ECO:0000256" key="1">
    <source>
        <dbReference type="SAM" id="Phobius"/>
    </source>
</evidence>
<feature type="transmembrane region" description="Helical" evidence="1">
    <location>
        <begin position="7"/>
        <end position="27"/>
    </location>
</feature>
<keyword evidence="1" id="KW-0472">Membrane</keyword>
<reference evidence="2 3" key="1">
    <citation type="journal article" date="2012" name="Stand. Genomic Sci.">
        <title>Complete genome sequence of the sulfur compounds oxidizing chemolithoautotroph Sulfuricurvum kujiense type strain (YK-1(T)).</title>
        <authorList>
            <person name="Han C."/>
            <person name="Kotsyurbenko O."/>
            <person name="Chertkov O."/>
            <person name="Held B."/>
            <person name="Lapidus A."/>
            <person name="Nolan M."/>
            <person name="Lucas S."/>
            <person name="Hammon N."/>
            <person name="Deshpande S."/>
            <person name="Cheng J.F."/>
            <person name="Tapia R."/>
            <person name="Goodwin L.A."/>
            <person name="Pitluck S."/>
            <person name="Liolios K."/>
            <person name="Pagani I."/>
            <person name="Ivanova N."/>
            <person name="Mavromatis K."/>
            <person name="Mikhailova N."/>
            <person name="Pati A."/>
            <person name="Chen A."/>
            <person name="Palaniappan K."/>
            <person name="Land M."/>
            <person name="Hauser L."/>
            <person name="Chang Y.J."/>
            <person name="Jeffries C.D."/>
            <person name="Brambilla E.M."/>
            <person name="Rohde M."/>
            <person name="Spring S."/>
            <person name="Sikorski J."/>
            <person name="Goker M."/>
            <person name="Woyke T."/>
            <person name="Bristow J."/>
            <person name="Eisen J.A."/>
            <person name="Markowitz V."/>
            <person name="Hugenholtz P."/>
            <person name="Kyrpides N.C."/>
            <person name="Klenk H.P."/>
            <person name="Detter J.C."/>
        </authorList>
    </citation>
    <scope>NUCLEOTIDE SEQUENCE [LARGE SCALE GENOMIC DNA]</scope>
    <source>
        <strain evidence="3">ATCC BAA-921 / DSM 16994 / JCM 11577 / YK-1</strain>
    </source>
</reference>
<dbReference type="AlphaFoldDB" id="E4TX27"/>
<dbReference type="Proteomes" id="UP000008721">
    <property type="component" value="Chromosome"/>
</dbReference>
<protein>
    <submittedName>
        <fullName evidence="2">Sortase</fullName>
    </submittedName>
</protein>